<proteinExistence type="predicted"/>
<dbReference type="Proteomes" id="UP001472677">
    <property type="component" value="Unassembled WGS sequence"/>
</dbReference>
<organism evidence="2 3">
    <name type="scientific">Hibiscus sabdariffa</name>
    <name type="common">roselle</name>
    <dbReference type="NCBI Taxonomy" id="183260"/>
    <lineage>
        <taxon>Eukaryota</taxon>
        <taxon>Viridiplantae</taxon>
        <taxon>Streptophyta</taxon>
        <taxon>Embryophyta</taxon>
        <taxon>Tracheophyta</taxon>
        <taxon>Spermatophyta</taxon>
        <taxon>Magnoliopsida</taxon>
        <taxon>eudicotyledons</taxon>
        <taxon>Gunneridae</taxon>
        <taxon>Pentapetalae</taxon>
        <taxon>rosids</taxon>
        <taxon>malvids</taxon>
        <taxon>Malvales</taxon>
        <taxon>Malvaceae</taxon>
        <taxon>Malvoideae</taxon>
        <taxon>Hibiscus</taxon>
    </lineage>
</organism>
<reference evidence="2 3" key="1">
    <citation type="journal article" date="2024" name="G3 (Bethesda)">
        <title>Genome assembly of Hibiscus sabdariffa L. provides insights into metabolisms of medicinal natural products.</title>
        <authorList>
            <person name="Kim T."/>
        </authorList>
    </citation>
    <scope>NUCLEOTIDE SEQUENCE [LARGE SCALE GENOMIC DNA]</scope>
    <source>
        <strain evidence="2">TK-2024</strain>
        <tissue evidence="2">Old leaves</tissue>
    </source>
</reference>
<dbReference type="EMBL" id="JBBPBM010000002">
    <property type="protein sequence ID" value="KAK8596344.1"/>
    <property type="molecule type" value="Genomic_DNA"/>
</dbReference>
<keyword evidence="3" id="KW-1185">Reference proteome</keyword>
<accession>A0ABR2G803</accession>
<sequence length="82" mass="8914">MPTVSHFQHYMISRKSSKDRPGEKIAGFLDNDLEGSDPWHLAGKVSESGKQHQMAMSKGVEGGAWPTTPPDNVSLLPLQATP</sequence>
<evidence type="ECO:0000313" key="3">
    <source>
        <dbReference type="Proteomes" id="UP001472677"/>
    </source>
</evidence>
<evidence type="ECO:0000313" key="2">
    <source>
        <dbReference type="EMBL" id="KAK8596344.1"/>
    </source>
</evidence>
<gene>
    <name evidence="2" type="ORF">V6N12_064840</name>
</gene>
<feature type="region of interest" description="Disordered" evidence="1">
    <location>
        <begin position="45"/>
        <end position="82"/>
    </location>
</feature>
<protein>
    <submittedName>
        <fullName evidence="2">Uncharacterized protein</fullName>
    </submittedName>
</protein>
<comment type="caution">
    <text evidence="2">The sequence shown here is derived from an EMBL/GenBank/DDBJ whole genome shotgun (WGS) entry which is preliminary data.</text>
</comment>
<evidence type="ECO:0000256" key="1">
    <source>
        <dbReference type="SAM" id="MobiDB-lite"/>
    </source>
</evidence>
<name>A0ABR2G803_9ROSI</name>